<dbReference type="GO" id="GO:0045666">
    <property type="term" value="P:positive regulation of neuron differentiation"/>
    <property type="evidence" value="ECO:0007669"/>
    <property type="project" value="Ensembl"/>
</dbReference>
<evidence type="ECO:0000256" key="5">
    <source>
        <dbReference type="SAM" id="Phobius"/>
    </source>
</evidence>
<keyword evidence="8" id="KW-1185">Reference proteome</keyword>
<evidence type="ECO:0000313" key="7">
    <source>
        <dbReference type="Ensembl" id="ENSEASP00005037583.1"/>
    </source>
</evidence>
<proteinExistence type="inferred from homology"/>
<evidence type="ECO:0000259" key="6">
    <source>
        <dbReference type="SMART" id="SM01117"/>
    </source>
</evidence>
<dbReference type="GeneTree" id="ENSGT00940000160156"/>
<dbReference type="GO" id="GO:0016020">
    <property type="term" value="C:membrane"/>
    <property type="evidence" value="ECO:0007669"/>
    <property type="project" value="TreeGrafter"/>
</dbReference>
<keyword evidence="5" id="KW-0812">Transmembrane</keyword>
<dbReference type="GO" id="GO:0020037">
    <property type="term" value="F:heme binding"/>
    <property type="evidence" value="ECO:0007669"/>
    <property type="project" value="Ensembl"/>
</dbReference>
<gene>
    <name evidence="7" type="primary">CYB5D2</name>
</gene>
<keyword evidence="5" id="KW-1133">Transmembrane helix</keyword>
<dbReference type="SMART" id="SM01117">
    <property type="entry name" value="Cyt-b5"/>
    <property type="match status" value="1"/>
</dbReference>
<dbReference type="InterPro" id="IPR050577">
    <property type="entry name" value="MAPR/NEUFC/NENF-like"/>
</dbReference>
<dbReference type="AlphaFoldDB" id="A0A9L0IKK6"/>
<evidence type="ECO:0000256" key="4">
    <source>
        <dbReference type="ARBA" id="ARBA00042241"/>
    </source>
</evidence>
<dbReference type="GO" id="GO:0030182">
    <property type="term" value="P:neuron differentiation"/>
    <property type="evidence" value="ECO:0007669"/>
    <property type="project" value="Ensembl"/>
</dbReference>
<evidence type="ECO:0000256" key="2">
    <source>
        <dbReference type="ARBA" id="ARBA00038357"/>
    </source>
</evidence>
<dbReference type="GO" id="GO:0012505">
    <property type="term" value="C:endomembrane system"/>
    <property type="evidence" value="ECO:0007669"/>
    <property type="project" value="TreeGrafter"/>
</dbReference>
<dbReference type="PANTHER" id="PTHR10281">
    <property type="entry name" value="MEMBRANE-ASSOCIATED PROGESTERONE RECEPTOR COMPONENT-RELATED"/>
    <property type="match status" value="1"/>
</dbReference>
<feature type="domain" description="Cytochrome b5 heme-binding" evidence="6">
    <location>
        <begin position="55"/>
        <end position="151"/>
    </location>
</feature>
<feature type="transmembrane region" description="Helical" evidence="5">
    <location>
        <begin position="21"/>
        <end position="46"/>
    </location>
</feature>
<name>A0A9L0IKK6_EQUAS</name>
<protein>
    <recommendedName>
        <fullName evidence="3">Neuferricin</fullName>
    </recommendedName>
    <alternativeName>
        <fullName evidence="4">Cytochrome b5 domain-containing protein 2</fullName>
    </alternativeName>
</protein>
<dbReference type="SUPFAM" id="SSF55856">
    <property type="entry name" value="Cytochrome b5-like heme/steroid binding domain"/>
    <property type="match status" value="1"/>
</dbReference>
<dbReference type="Gene3D" id="3.10.120.10">
    <property type="entry name" value="Cytochrome b5-like heme/steroid binding domain"/>
    <property type="match status" value="1"/>
</dbReference>
<comment type="function">
    <text evidence="1">Heme-binding protein which promotes neuronal but not astrocyte differentiation.</text>
</comment>
<sequence length="320" mass="35464">MDREAATSEERRAAAGSMLRLGGRGLLLGLAVAAAAVMAARLMGWWSPRAGLRLFIPEELARYRGGPGDPGLYLALLGRVYDVSSGRRHYEPGAHYSGFAGRDASRAFVTGDYSAAGLVDDVSDLSFSEMLTLQNWLSFYEKNYEFVGRVIGRFYGEDGLPTPELTRVEAMITKGLEARQEELKEKQKFPPCNAEWSSAKGSRLWCSPNSLHYRFCCVQQHGECWVLVTHLLSSPRFSFQDGLGCLVVLVSHGAGKRGQPLSVSYIQVDIRVRNQQLNDDAMLVADGHMNRCSSFCILWGQGTDFNVQMKDKTQEKYEGG</sequence>
<dbReference type="PANTHER" id="PTHR10281:SF4">
    <property type="entry name" value="NEUFERRICIN"/>
    <property type="match status" value="1"/>
</dbReference>
<reference evidence="7" key="3">
    <citation type="submission" date="2025-09" db="UniProtKB">
        <authorList>
            <consortium name="Ensembl"/>
        </authorList>
    </citation>
    <scope>IDENTIFICATION</scope>
</reference>
<dbReference type="Proteomes" id="UP000694387">
    <property type="component" value="Chromosome 13"/>
</dbReference>
<evidence type="ECO:0000256" key="3">
    <source>
        <dbReference type="ARBA" id="ARBA00039568"/>
    </source>
</evidence>
<organism evidence="7 8">
    <name type="scientific">Equus asinus</name>
    <name type="common">Donkey</name>
    <name type="synonym">Equus africanus asinus</name>
    <dbReference type="NCBI Taxonomy" id="9793"/>
    <lineage>
        <taxon>Eukaryota</taxon>
        <taxon>Metazoa</taxon>
        <taxon>Chordata</taxon>
        <taxon>Craniata</taxon>
        <taxon>Vertebrata</taxon>
        <taxon>Euteleostomi</taxon>
        <taxon>Mammalia</taxon>
        <taxon>Eutheria</taxon>
        <taxon>Laurasiatheria</taxon>
        <taxon>Perissodactyla</taxon>
        <taxon>Equidae</taxon>
        <taxon>Equus</taxon>
    </lineage>
</organism>
<dbReference type="InterPro" id="IPR001199">
    <property type="entry name" value="Cyt_B5-like_heme/steroid-bd"/>
</dbReference>
<evidence type="ECO:0000256" key="1">
    <source>
        <dbReference type="ARBA" id="ARBA00037690"/>
    </source>
</evidence>
<dbReference type="GO" id="GO:0005576">
    <property type="term" value="C:extracellular region"/>
    <property type="evidence" value="ECO:0007669"/>
    <property type="project" value="Ensembl"/>
</dbReference>
<accession>A0A9L0IKK6</accession>
<evidence type="ECO:0000313" key="8">
    <source>
        <dbReference type="Proteomes" id="UP000694387"/>
    </source>
</evidence>
<comment type="similarity">
    <text evidence="2">Belongs to the cytochrome b5 family. MAPR subfamily.</text>
</comment>
<dbReference type="Ensembl" id="ENSEAST00005049043.1">
    <property type="protein sequence ID" value="ENSEASP00005037583.1"/>
    <property type="gene ID" value="ENSEASG00005025364.1"/>
</dbReference>
<keyword evidence="5" id="KW-0472">Membrane</keyword>
<reference evidence="7 8" key="1">
    <citation type="journal article" date="2020" name="Nat. Commun.">
        <title>Donkey genomes provide new insights into domestication and selection for coat color.</title>
        <authorList>
            <person name="Wang"/>
            <person name="C."/>
            <person name="Li"/>
            <person name="H."/>
            <person name="Guo"/>
            <person name="Y."/>
            <person name="Huang"/>
            <person name="J."/>
            <person name="Sun"/>
            <person name="Y."/>
            <person name="Min"/>
            <person name="J."/>
            <person name="Wang"/>
            <person name="J."/>
            <person name="Fang"/>
            <person name="X."/>
            <person name="Zhao"/>
            <person name="Z."/>
            <person name="Wang"/>
            <person name="S."/>
            <person name="Zhang"/>
            <person name="Y."/>
            <person name="Liu"/>
            <person name="Q."/>
            <person name="Jiang"/>
            <person name="Q."/>
            <person name="Wang"/>
            <person name="X."/>
            <person name="Guo"/>
            <person name="Y."/>
            <person name="Yang"/>
            <person name="C."/>
            <person name="Wang"/>
            <person name="Y."/>
            <person name="Tian"/>
            <person name="F."/>
            <person name="Zhuang"/>
            <person name="G."/>
            <person name="Fan"/>
            <person name="Y."/>
            <person name="Gao"/>
            <person name="Q."/>
            <person name="Li"/>
            <person name="Y."/>
            <person name="Ju"/>
            <person name="Z."/>
            <person name="Li"/>
            <person name="J."/>
            <person name="Li"/>
            <person name="R."/>
            <person name="Hou"/>
            <person name="M."/>
            <person name="Yang"/>
            <person name="G."/>
            <person name="Liu"/>
            <person name="G."/>
            <person name="Liu"/>
            <person name="W."/>
            <person name="Guo"/>
            <person name="J."/>
            <person name="Pan"/>
            <person name="S."/>
            <person name="Fan"/>
            <person name="G."/>
            <person name="Zhang"/>
            <person name="W."/>
            <person name="Zhang"/>
            <person name="R."/>
            <person name="Yu"/>
            <person name="J."/>
            <person name="Zhang"/>
            <person name="X."/>
            <person name="Yin"/>
            <person name="Q."/>
            <person name="Ji"/>
            <person name="C."/>
            <person name="Jin"/>
            <person name="Y."/>
            <person name="Yue"/>
            <person name="G."/>
            <person name="Liu"/>
            <person name="M."/>
            <person name="Xu"/>
            <person name="J."/>
            <person name="Liu"/>
            <person name="S."/>
            <person name="Jordana"/>
            <person name="J."/>
            <person name="Noce"/>
            <person name="A."/>
            <person name="Amills"/>
            <person name="M."/>
            <person name="Wu"/>
            <person name="D.D."/>
            <person name="Li"/>
            <person name="S."/>
            <person name="Zhou"/>
            <person name="X. and Zhong"/>
            <person name="J."/>
        </authorList>
    </citation>
    <scope>NUCLEOTIDE SEQUENCE [LARGE SCALE GENOMIC DNA]</scope>
</reference>
<reference evidence="7" key="2">
    <citation type="submission" date="2025-08" db="UniProtKB">
        <authorList>
            <consortium name="Ensembl"/>
        </authorList>
    </citation>
    <scope>IDENTIFICATION</scope>
</reference>
<dbReference type="Pfam" id="PF00173">
    <property type="entry name" value="Cyt-b5"/>
    <property type="match status" value="1"/>
</dbReference>
<dbReference type="InterPro" id="IPR036400">
    <property type="entry name" value="Cyt_B5-like_heme/steroid_sf"/>
</dbReference>